<feature type="region of interest" description="Disordered" evidence="1">
    <location>
        <begin position="8"/>
        <end position="27"/>
    </location>
</feature>
<dbReference type="Proteomes" id="UP000267606">
    <property type="component" value="Unassembled WGS sequence"/>
</dbReference>
<dbReference type="CDD" id="cd01776">
    <property type="entry name" value="RA_Rin"/>
    <property type="match status" value="1"/>
</dbReference>
<evidence type="ECO:0000313" key="6">
    <source>
        <dbReference type="WBParaSite" id="OFLC_0001425801-mRNA-1"/>
    </source>
</evidence>
<dbReference type="PROSITE" id="PS51205">
    <property type="entry name" value="VPS9"/>
    <property type="match status" value="1"/>
</dbReference>
<gene>
    <name evidence="4" type="ORF">OFLC_LOCUS14250</name>
</gene>
<accession>A0A183I3D8</accession>
<feature type="compositionally biased region" description="Low complexity" evidence="1">
    <location>
        <begin position="181"/>
        <end position="195"/>
    </location>
</feature>
<dbReference type="PANTHER" id="PTHR23101:SF104">
    <property type="entry name" value="PROTEIN SPRINT"/>
    <property type="match status" value="1"/>
</dbReference>
<dbReference type="GO" id="GO:0030139">
    <property type="term" value="C:endocytic vesicle"/>
    <property type="evidence" value="ECO:0007669"/>
    <property type="project" value="TreeGrafter"/>
</dbReference>
<reference evidence="4 5" key="2">
    <citation type="submission" date="2018-11" db="EMBL/GenBank/DDBJ databases">
        <authorList>
            <consortium name="Pathogen Informatics"/>
        </authorList>
    </citation>
    <scope>NUCLEOTIDE SEQUENCE [LARGE SCALE GENOMIC DNA]</scope>
</reference>
<protein>
    <submittedName>
        <fullName evidence="6">VPS9 domain-containing protein</fullName>
    </submittedName>
</protein>
<dbReference type="InterPro" id="IPR000159">
    <property type="entry name" value="RA_dom"/>
</dbReference>
<proteinExistence type="predicted"/>
<dbReference type="GO" id="GO:0005829">
    <property type="term" value="C:cytosol"/>
    <property type="evidence" value="ECO:0007669"/>
    <property type="project" value="TreeGrafter"/>
</dbReference>
<dbReference type="EMBL" id="UZAJ01040711">
    <property type="protein sequence ID" value="VDP16182.1"/>
    <property type="molecule type" value="Genomic_DNA"/>
</dbReference>
<dbReference type="AlphaFoldDB" id="A0A183I3D8"/>
<dbReference type="STRING" id="387005.A0A183I3D8"/>
<dbReference type="InterPro" id="IPR003123">
    <property type="entry name" value="VPS9"/>
</dbReference>
<dbReference type="GO" id="GO:0031267">
    <property type="term" value="F:small GTPase binding"/>
    <property type="evidence" value="ECO:0007669"/>
    <property type="project" value="TreeGrafter"/>
</dbReference>
<feature type="compositionally biased region" description="Polar residues" evidence="1">
    <location>
        <begin position="159"/>
        <end position="178"/>
    </location>
</feature>
<dbReference type="PANTHER" id="PTHR23101">
    <property type="entry name" value="RAB GDP/GTP EXCHANGE FACTOR"/>
    <property type="match status" value="1"/>
</dbReference>
<evidence type="ECO:0000259" key="2">
    <source>
        <dbReference type="PROSITE" id="PS50200"/>
    </source>
</evidence>
<evidence type="ECO:0000256" key="1">
    <source>
        <dbReference type="SAM" id="MobiDB-lite"/>
    </source>
</evidence>
<dbReference type="GO" id="GO:0007165">
    <property type="term" value="P:signal transduction"/>
    <property type="evidence" value="ECO:0007669"/>
    <property type="project" value="InterPro"/>
</dbReference>
<sequence>IYHFLVKSGSSNQNQNGKDDDNVSTAGTVFSEPWDSNVWENLLDLAHYGDEKPSTLTRNHDTNQIVLDEAIAEEGDDEVIHSLEMSYDGDEGSFQKLQSSVDDSWNNDDYGVVIRRSDNHLNNNVESNGRRNGIININVHLKSEDSLDRQQQLETICKSVTSGNGHPEASNSNVSNAGEMSDGTTTTDSHKSTNTHLLPHILPRYSKLDDSWLESLDDIPTSIRALSPIISPPRLKNSFSSDPGTKIQECVEKLSQKENTVFGATLRRFIECTFEAEECDPQTVIRNVRQFLNGLKNYLVKHGEGELHDLIEKERARLNANEFLNVDAILEAVLHKIVLYPVKPHLYHLMIREYSKNGWLQALSENLTYVRTLSPEQLGFGVRCKFTPPTTQKMETIKICLRKMQHHYSPLKKLENLLRVIFLAIGKQQNCYNPNGDIENYDPVNIESSKIKTLPPADVYLLARTSTVGCEVEAWYMWELLPKQLLTTGDSSYYLITLFSAIDVLKNTESIRKLGQVDDSSVTEDESNCSSLGSVSPVLLSLSDAFVKVAVPDELNGSIQYHTFPGVPQMTAGKLCRVIAHQFGITNPEDHGLYLLVNGYETCLLANECPDLIHHQLRQAHKVHLFAYKRHEAKIAWPKFIVSSLS</sequence>
<feature type="domain" description="VPS9" evidence="3">
    <location>
        <begin position="354"/>
        <end position="514"/>
    </location>
</feature>
<dbReference type="Pfam" id="PF02204">
    <property type="entry name" value="VPS9"/>
    <property type="match status" value="1"/>
</dbReference>
<feature type="region of interest" description="Disordered" evidence="1">
    <location>
        <begin position="159"/>
        <end position="195"/>
    </location>
</feature>
<feature type="domain" description="Ras-associating" evidence="2">
    <location>
        <begin position="543"/>
        <end position="633"/>
    </location>
</feature>
<organism evidence="6">
    <name type="scientific">Onchocerca flexuosa</name>
    <dbReference type="NCBI Taxonomy" id="387005"/>
    <lineage>
        <taxon>Eukaryota</taxon>
        <taxon>Metazoa</taxon>
        <taxon>Ecdysozoa</taxon>
        <taxon>Nematoda</taxon>
        <taxon>Chromadorea</taxon>
        <taxon>Rhabditida</taxon>
        <taxon>Spirurina</taxon>
        <taxon>Spiruromorpha</taxon>
        <taxon>Filarioidea</taxon>
        <taxon>Onchocercidae</taxon>
        <taxon>Onchocerca</taxon>
    </lineage>
</organism>
<evidence type="ECO:0000313" key="4">
    <source>
        <dbReference type="EMBL" id="VDP16182.1"/>
    </source>
</evidence>
<keyword evidence="5" id="KW-1185">Reference proteome</keyword>
<evidence type="ECO:0000259" key="3">
    <source>
        <dbReference type="PROSITE" id="PS51205"/>
    </source>
</evidence>
<dbReference type="Gene3D" id="1.20.1050.80">
    <property type="entry name" value="VPS9 domain"/>
    <property type="match status" value="1"/>
</dbReference>
<name>A0A183I3D8_9BILA</name>
<evidence type="ECO:0000313" key="5">
    <source>
        <dbReference type="Proteomes" id="UP000267606"/>
    </source>
</evidence>
<dbReference type="SUPFAM" id="SSF109993">
    <property type="entry name" value="VPS9 domain"/>
    <property type="match status" value="1"/>
</dbReference>
<dbReference type="InterPro" id="IPR037191">
    <property type="entry name" value="VPS9_dom_sf"/>
</dbReference>
<dbReference type="Pfam" id="PF23268">
    <property type="entry name" value="RIN1"/>
    <property type="match status" value="1"/>
</dbReference>
<reference evidence="6" key="1">
    <citation type="submission" date="2016-06" db="UniProtKB">
        <authorList>
            <consortium name="WormBaseParasite"/>
        </authorList>
    </citation>
    <scope>IDENTIFICATION</scope>
</reference>
<dbReference type="InterPro" id="IPR045046">
    <property type="entry name" value="Vps9-like"/>
</dbReference>
<dbReference type="WBParaSite" id="OFLC_0001425801-mRNA-1">
    <property type="protein sequence ID" value="OFLC_0001425801-mRNA-1"/>
    <property type="gene ID" value="OFLC_0001425801"/>
</dbReference>
<dbReference type="PROSITE" id="PS50200">
    <property type="entry name" value="RA"/>
    <property type="match status" value="1"/>
</dbReference>
<dbReference type="GO" id="GO:0016192">
    <property type="term" value="P:vesicle-mediated transport"/>
    <property type="evidence" value="ECO:0007669"/>
    <property type="project" value="InterPro"/>
</dbReference>
<dbReference type="GO" id="GO:0005085">
    <property type="term" value="F:guanyl-nucleotide exchange factor activity"/>
    <property type="evidence" value="ECO:0007669"/>
    <property type="project" value="InterPro"/>
</dbReference>